<dbReference type="SMART" id="SM00100">
    <property type="entry name" value="cNMP"/>
    <property type="match status" value="1"/>
</dbReference>
<evidence type="ECO:0000259" key="5">
    <source>
        <dbReference type="PROSITE" id="PS51063"/>
    </source>
</evidence>
<dbReference type="InterPro" id="IPR012318">
    <property type="entry name" value="HTH_CRP"/>
</dbReference>
<dbReference type="SUPFAM" id="SSF46785">
    <property type="entry name" value="Winged helix' DNA-binding domain"/>
    <property type="match status" value="1"/>
</dbReference>
<feature type="domain" description="HTH crp-type" evidence="5">
    <location>
        <begin position="149"/>
        <end position="222"/>
    </location>
</feature>
<name>A0ABP7DN06_9ACTN</name>
<keyword evidence="2" id="KW-0238">DNA-binding</keyword>
<evidence type="ECO:0000259" key="4">
    <source>
        <dbReference type="PROSITE" id="PS50042"/>
    </source>
</evidence>
<dbReference type="EMBL" id="BAAAYX010000009">
    <property type="protein sequence ID" value="GAA3705587.1"/>
    <property type="molecule type" value="Genomic_DNA"/>
</dbReference>
<dbReference type="RefSeq" id="WP_344812590.1">
    <property type="nucleotide sequence ID" value="NZ_BAAAYX010000009.1"/>
</dbReference>
<dbReference type="InterPro" id="IPR014710">
    <property type="entry name" value="RmlC-like_jellyroll"/>
</dbReference>
<dbReference type="InterPro" id="IPR036390">
    <property type="entry name" value="WH_DNA-bd_sf"/>
</dbReference>
<dbReference type="SMART" id="SM00419">
    <property type="entry name" value="HTH_CRP"/>
    <property type="match status" value="1"/>
</dbReference>
<keyword evidence="7" id="KW-1185">Reference proteome</keyword>
<evidence type="ECO:0000313" key="6">
    <source>
        <dbReference type="EMBL" id="GAA3705587.1"/>
    </source>
</evidence>
<protein>
    <submittedName>
        <fullName evidence="6">cAMP-activated global transcriptional regulator CRP</fullName>
    </submittedName>
</protein>
<dbReference type="Gene3D" id="2.60.120.10">
    <property type="entry name" value="Jelly Rolls"/>
    <property type="match status" value="1"/>
</dbReference>
<dbReference type="InterPro" id="IPR018490">
    <property type="entry name" value="cNMP-bd_dom_sf"/>
</dbReference>
<dbReference type="Pfam" id="PF13545">
    <property type="entry name" value="HTH_Crp_2"/>
    <property type="match status" value="1"/>
</dbReference>
<dbReference type="InterPro" id="IPR036388">
    <property type="entry name" value="WH-like_DNA-bd_sf"/>
</dbReference>
<accession>A0ABP7DN06</accession>
<dbReference type="CDD" id="cd00038">
    <property type="entry name" value="CAP_ED"/>
    <property type="match status" value="1"/>
</dbReference>
<dbReference type="InterPro" id="IPR000595">
    <property type="entry name" value="cNMP-bd_dom"/>
</dbReference>
<dbReference type="Gene3D" id="1.10.10.10">
    <property type="entry name" value="Winged helix-like DNA-binding domain superfamily/Winged helix DNA-binding domain"/>
    <property type="match status" value="1"/>
</dbReference>
<dbReference type="PROSITE" id="PS51063">
    <property type="entry name" value="HTH_CRP_2"/>
    <property type="match status" value="1"/>
</dbReference>
<reference evidence="7" key="1">
    <citation type="journal article" date="2019" name="Int. J. Syst. Evol. Microbiol.">
        <title>The Global Catalogue of Microorganisms (GCM) 10K type strain sequencing project: providing services to taxonomists for standard genome sequencing and annotation.</title>
        <authorList>
            <consortium name="The Broad Institute Genomics Platform"/>
            <consortium name="The Broad Institute Genome Sequencing Center for Infectious Disease"/>
            <person name="Wu L."/>
            <person name="Ma J."/>
        </authorList>
    </citation>
    <scope>NUCLEOTIDE SEQUENCE [LARGE SCALE GENOMIC DNA]</scope>
    <source>
        <strain evidence="7">JCM 16548</strain>
    </source>
</reference>
<evidence type="ECO:0000256" key="2">
    <source>
        <dbReference type="ARBA" id="ARBA00023125"/>
    </source>
</evidence>
<sequence>MNRDEVLEALRSTRVFRRLEPSALEELAAVCTARSFRRDQFLWYQGDPGDHLAVVADGLVKITVASERGDEMVLATLGAGEVLGELSVIDQGPRSASAVAVQSTTALVINRAALLSAMQRSPALLDSLLHTLGAMLRRLTEQTTDLVFLDLGGRIAKLLVQRAEHQSDDPGRRLAVDLHLTQTELAQMVGASRPAVNRVLQSLVGRGVIRVDGRTIEIVDAPALRRRAGL</sequence>
<keyword evidence="3" id="KW-0804">Transcription</keyword>
<gene>
    <name evidence="6" type="primary">crp</name>
    <name evidence="6" type="ORF">GCM10022204_23900</name>
</gene>
<dbReference type="PANTHER" id="PTHR24567">
    <property type="entry name" value="CRP FAMILY TRANSCRIPTIONAL REGULATORY PROTEIN"/>
    <property type="match status" value="1"/>
</dbReference>
<dbReference type="PANTHER" id="PTHR24567:SF74">
    <property type="entry name" value="HTH-TYPE TRANSCRIPTIONAL REGULATOR ARCR"/>
    <property type="match status" value="1"/>
</dbReference>
<evidence type="ECO:0000256" key="3">
    <source>
        <dbReference type="ARBA" id="ARBA00023163"/>
    </source>
</evidence>
<evidence type="ECO:0000313" key="7">
    <source>
        <dbReference type="Proteomes" id="UP001500051"/>
    </source>
</evidence>
<dbReference type="Pfam" id="PF00027">
    <property type="entry name" value="cNMP_binding"/>
    <property type="match status" value="1"/>
</dbReference>
<dbReference type="InterPro" id="IPR018488">
    <property type="entry name" value="cNMP-bd_CS"/>
</dbReference>
<dbReference type="SUPFAM" id="SSF51206">
    <property type="entry name" value="cAMP-binding domain-like"/>
    <property type="match status" value="1"/>
</dbReference>
<organism evidence="6 7">
    <name type="scientific">Microlunatus aurantiacus</name>
    <dbReference type="NCBI Taxonomy" id="446786"/>
    <lineage>
        <taxon>Bacteria</taxon>
        <taxon>Bacillati</taxon>
        <taxon>Actinomycetota</taxon>
        <taxon>Actinomycetes</taxon>
        <taxon>Propionibacteriales</taxon>
        <taxon>Propionibacteriaceae</taxon>
        <taxon>Microlunatus</taxon>
    </lineage>
</organism>
<feature type="domain" description="Cyclic nucleotide-binding" evidence="4">
    <location>
        <begin position="15"/>
        <end position="118"/>
    </location>
</feature>
<evidence type="ECO:0000256" key="1">
    <source>
        <dbReference type="ARBA" id="ARBA00023015"/>
    </source>
</evidence>
<dbReference type="PROSITE" id="PS00889">
    <property type="entry name" value="CNMP_BINDING_2"/>
    <property type="match status" value="1"/>
</dbReference>
<proteinExistence type="predicted"/>
<keyword evidence="1" id="KW-0805">Transcription regulation</keyword>
<dbReference type="PROSITE" id="PS50042">
    <property type="entry name" value="CNMP_BINDING_3"/>
    <property type="match status" value="1"/>
</dbReference>
<dbReference type="InterPro" id="IPR050397">
    <property type="entry name" value="Env_Response_Regulators"/>
</dbReference>
<comment type="caution">
    <text evidence="6">The sequence shown here is derived from an EMBL/GenBank/DDBJ whole genome shotgun (WGS) entry which is preliminary data.</text>
</comment>
<dbReference type="Proteomes" id="UP001500051">
    <property type="component" value="Unassembled WGS sequence"/>
</dbReference>